<comment type="caution">
    <text evidence="11">The sequence shown here is derived from an EMBL/GenBank/DDBJ whole genome shotgun (WGS) entry which is preliminary data.</text>
</comment>
<comment type="subcellular location">
    <subcellularLocation>
        <location evidence="1">Cell membrane</location>
        <topology evidence="1">Multi-pass membrane protein</topology>
    </subcellularLocation>
</comment>
<keyword evidence="5" id="KW-0067">ATP-binding</keyword>
<gene>
    <name evidence="11" type="ORF">K1Y79_22835</name>
</gene>
<keyword evidence="7 8" id="KW-0472">Membrane</keyword>
<dbReference type="PROSITE" id="PS50929">
    <property type="entry name" value="ABC_TM1F"/>
    <property type="match status" value="1"/>
</dbReference>
<keyword evidence="2" id="KW-0813">Transport</keyword>
<dbReference type="InterPro" id="IPR017871">
    <property type="entry name" value="ABC_transporter-like_CS"/>
</dbReference>
<dbReference type="Gene3D" id="3.40.50.300">
    <property type="entry name" value="P-loop containing nucleotide triphosphate hydrolases"/>
    <property type="match status" value="1"/>
</dbReference>
<dbReference type="Proteomes" id="UP000812961">
    <property type="component" value="Unassembled WGS sequence"/>
</dbReference>
<keyword evidence="4" id="KW-0547">Nucleotide-binding</keyword>
<feature type="domain" description="ABC transporter" evidence="9">
    <location>
        <begin position="329"/>
        <end position="544"/>
    </location>
</feature>
<dbReference type="NCBIfam" id="TIGR01194">
    <property type="entry name" value="cyc_pep_trnsptr"/>
    <property type="match status" value="1"/>
</dbReference>
<protein>
    <submittedName>
        <fullName evidence="11">Cyclic peptide export ABC transporter</fullName>
    </submittedName>
</protein>
<dbReference type="PANTHER" id="PTHR43553:SF11">
    <property type="entry name" value="ABC TRANSPORTER ATP-BINDING_PERMEASE PROTEIN YOJI"/>
    <property type="match status" value="1"/>
</dbReference>
<feature type="domain" description="ABC transmembrane type-1" evidence="10">
    <location>
        <begin position="18"/>
        <end position="200"/>
    </location>
</feature>
<evidence type="ECO:0000256" key="3">
    <source>
        <dbReference type="ARBA" id="ARBA00022692"/>
    </source>
</evidence>
<dbReference type="InterPro" id="IPR027417">
    <property type="entry name" value="P-loop_NTPase"/>
</dbReference>
<feature type="transmembrane region" description="Helical" evidence="8">
    <location>
        <begin position="52"/>
        <end position="70"/>
    </location>
</feature>
<evidence type="ECO:0000313" key="12">
    <source>
        <dbReference type="Proteomes" id="UP000812961"/>
    </source>
</evidence>
<dbReference type="SUPFAM" id="SSF90123">
    <property type="entry name" value="ABC transporter transmembrane region"/>
    <property type="match status" value="1"/>
</dbReference>
<keyword evidence="12" id="KW-1185">Reference proteome</keyword>
<reference evidence="11 12" key="1">
    <citation type="submission" date="2021-08" db="EMBL/GenBank/DDBJ databases">
        <title>The genome sequence of Chitinophaga sp. B61.</title>
        <authorList>
            <person name="Zhang X."/>
        </authorList>
    </citation>
    <scope>NUCLEOTIDE SEQUENCE [LARGE SCALE GENOMIC DNA]</scope>
    <source>
        <strain evidence="11 12">B61</strain>
    </source>
</reference>
<evidence type="ECO:0000256" key="7">
    <source>
        <dbReference type="ARBA" id="ARBA00023136"/>
    </source>
</evidence>
<evidence type="ECO:0000313" key="11">
    <source>
        <dbReference type="EMBL" id="MBW8687192.1"/>
    </source>
</evidence>
<accession>A0ABS7GHM4</accession>
<dbReference type="Pfam" id="PF00005">
    <property type="entry name" value="ABC_tran"/>
    <property type="match status" value="1"/>
</dbReference>
<proteinExistence type="predicted"/>
<dbReference type="EMBL" id="JAICCF010000004">
    <property type="protein sequence ID" value="MBW8687192.1"/>
    <property type="molecule type" value="Genomic_DNA"/>
</dbReference>
<dbReference type="InterPro" id="IPR005898">
    <property type="entry name" value="Cyc_pep_transpt_SyrD/YojI"/>
</dbReference>
<organism evidence="11 12">
    <name type="scientific">Chitinophaga rhizophila</name>
    <dbReference type="NCBI Taxonomy" id="2866212"/>
    <lineage>
        <taxon>Bacteria</taxon>
        <taxon>Pseudomonadati</taxon>
        <taxon>Bacteroidota</taxon>
        <taxon>Chitinophagia</taxon>
        <taxon>Chitinophagales</taxon>
        <taxon>Chitinophagaceae</taxon>
        <taxon>Chitinophaga</taxon>
    </lineage>
</organism>
<dbReference type="RefSeq" id="WP_220252514.1">
    <property type="nucleotide sequence ID" value="NZ_JAICCF010000004.1"/>
</dbReference>
<evidence type="ECO:0000256" key="8">
    <source>
        <dbReference type="SAM" id="Phobius"/>
    </source>
</evidence>
<name>A0ABS7GHM4_9BACT</name>
<evidence type="ECO:0000256" key="1">
    <source>
        <dbReference type="ARBA" id="ARBA00004651"/>
    </source>
</evidence>
<dbReference type="PANTHER" id="PTHR43553">
    <property type="entry name" value="HEAVY METAL TRANSPORTER"/>
    <property type="match status" value="1"/>
</dbReference>
<feature type="transmembrane region" description="Helical" evidence="8">
    <location>
        <begin position="149"/>
        <end position="167"/>
    </location>
</feature>
<feature type="transmembrane region" description="Helical" evidence="8">
    <location>
        <begin position="241"/>
        <end position="259"/>
    </location>
</feature>
<evidence type="ECO:0000256" key="5">
    <source>
        <dbReference type="ARBA" id="ARBA00022840"/>
    </source>
</evidence>
<keyword evidence="3 8" id="KW-0812">Transmembrane</keyword>
<feature type="transmembrane region" description="Helical" evidence="8">
    <location>
        <begin position="115"/>
        <end position="143"/>
    </location>
</feature>
<dbReference type="InterPro" id="IPR011527">
    <property type="entry name" value="ABC1_TM_dom"/>
</dbReference>
<evidence type="ECO:0000259" key="9">
    <source>
        <dbReference type="PROSITE" id="PS50893"/>
    </source>
</evidence>
<dbReference type="PROSITE" id="PS00211">
    <property type="entry name" value="ABC_TRANSPORTER_1"/>
    <property type="match status" value="1"/>
</dbReference>
<feature type="transmembrane region" description="Helical" evidence="8">
    <location>
        <begin position="15"/>
        <end position="36"/>
    </location>
</feature>
<evidence type="ECO:0000256" key="6">
    <source>
        <dbReference type="ARBA" id="ARBA00022989"/>
    </source>
</evidence>
<evidence type="ECO:0000256" key="2">
    <source>
        <dbReference type="ARBA" id="ARBA00022448"/>
    </source>
</evidence>
<dbReference type="InterPro" id="IPR050095">
    <property type="entry name" value="ECF_ABC_transporter_ATP-bd"/>
</dbReference>
<evidence type="ECO:0000256" key="4">
    <source>
        <dbReference type="ARBA" id="ARBA00022741"/>
    </source>
</evidence>
<dbReference type="PROSITE" id="PS50893">
    <property type="entry name" value="ABC_TRANSPORTER_2"/>
    <property type="match status" value="1"/>
</dbReference>
<dbReference type="SMART" id="SM00382">
    <property type="entry name" value="AAA"/>
    <property type="match status" value="1"/>
</dbReference>
<feature type="transmembrane region" description="Helical" evidence="8">
    <location>
        <begin position="271"/>
        <end position="297"/>
    </location>
</feature>
<dbReference type="InterPro" id="IPR003439">
    <property type="entry name" value="ABC_transporter-like_ATP-bd"/>
</dbReference>
<sequence>MALYHLLFKVHFRKFLTFAVAGCISGIASSGLLITINNQLAPSSAASGTNDALYFAGLLLIFVVSTRLLSGSVIRFTQQQLGAIRLEMTQRIVGSDYTAISDKQSRIYACLTRDVVVLSECCLGIVELISAIIVFSCCIVYLGILSVQVLLATMLLILAGLLLYLLNRRSFMAHLSRARDTEEHFVRHLEYILGGFKEIKVNPAKGSEIFESEIRKDITDSIFYHRKGITGMINNNFFVQLSYYSFIGCFLFGVSDYLLHGDPVLTTRLVFLLLFILKPLETILMQIPGVAMANVAASRIIDMKDELNSSGESISQLPVVSDPPLFQSLHYQDISFSYESKGGDTPFRLGPINMQVEKGGITFIHGGNGSGKTTFLKVLLQMLPVSEGRILLNGYPITSANKSDYLCCFSVVFSDYYLFDKLYGISDPAISQFRHYLALFEMAHKVDLKERTFSTINLSAGQRKRLALIAALMENRPVLVLDEWAADQDPVFRRRFYEIILPSLISEGRTIIAITHDDAYFHVAHHLYRMDTGVLTETPQGSLV</sequence>
<keyword evidence="6 8" id="KW-1133">Transmembrane helix</keyword>
<dbReference type="Gene3D" id="1.20.1560.10">
    <property type="entry name" value="ABC transporter type 1, transmembrane domain"/>
    <property type="match status" value="1"/>
</dbReference>
<evidence type="ECO:0000259" key="10">
    <source>
        <dbReference type="PROSITE" id="PS50929"/>
    </source>
</evidence>
<dbReference type="SUPFAM" id="SSF52540">
    <property type="entry name" value="P-loop containing nucleoside triphosphate hydrolases"/>
    <property type="match status" value="1"/>
</dbReference>
<dbReference type="InterPro" id="IPR036640">
    <property type="entry name" value="ABC1_TM_sf"/>
</dbReference>
<dbReference type="InterPro" id="IPR003593">
    <property type="entry name" value="AAA+_ATPase"/>
</dbReference>